<feature type="transmembrane region" description="Helical" evidence="1">
    <location>
        <begin position="37"/>
        <end position="55"/>
    </location>
</feature>
<evidence type="ECO:0000313" key="2">
    <source>
        <dbReference type="EMBL" id="QUL98743.1"/>
    </source>
</evidence>
<keyword evidence="1" id="KW-0812">Transmembrane</keyword>
<feature type="transmembrane region" description="Helical" evidence="1">
    <location>
        <begin position="101"/>
        <end position="123"/>
    </location>
</feature>
<reference evidence="2" key="2">
    <citation type="journal article" date="2023" name="Biology">
        <title>Prokaryotic Life Associated with Coal-Fire Gas Vents Revealed by Metagenomics.</title>
        <authorList>
            <person name="Kadnikov V.V."/>
            <person name="Mardanov A.V."/>
            <person name="Beletsky A.V."/>
            <person name="Karnachuk O.V."/>
            <person name="Ravin N.V."/>
        </authorList>
    </citation>
    <scope>NUCLEOTIDE SEQUENCE</scope>
    <source>
        <strain evidence="2">Bu02</strain>
    </source>
</reference>
<gene>
    <name evidence="2" type="ORF">IMF26_01260</name>
</gene>
<organism evidence="2">
    <name type="scientific">Candidatus Fermentithermobacillus carboniphilus</name>
    <dbReference type="NCBI Taxonomy" id="3085328"/>
    <lineage>
        <taxon>Bacteria</taxon>
        <taxon>Bacillati</taxon>
        <taxon>Bacillota</taxon>
        <taxon>Candidatus Fermentithermobacillia</taxon>
        <taxon>Candidatus Fermentithermobacillales</taxon>
        <taxon>Candidatus Fermentithermobacillaceae</taxon>
        <taxon>Candidatus Fermentithermobacillus</taxon>
    </lineage>
</organism>
<accession>A0AAT9LDE8</accession>
<feature type="transmembrane region" description="Helical" evidence="1">
    <location>
        <begin position="76"/>
        <end position="95"/>
    </location>
</feature>
<name>A0AAT9LDE8_9FIRM</name>
<feature type="transmembrane region" description="Helical" evidence="1">
    <location>
        <begin position="5"/>
        <end position="25"/>
    </location>
</feature>
<reference evidence="2" key="1">
    <citation type="submission" date="2020-10" db="EMBL/GenBank/DDBJ databases">
        <authorList>
            <person name="Kadnikov V."/>
            <person name="Beletsky A.V."/>
            <person name="Mardanov A.V."/>
            <person name="Karnachuk O.V."/>
            <person name="Ravin N.V."/>
        </authorList>
    </citation>
    <scope>NUCLEOTIDE SEQUENCE</scope>
    <source>
        <strain evidence="2">Bu02</strain>
    </source>
</reference>
<proteinExistence type="predicted"/>
<evidence type="ECO:0000256" key="1">
    <source>
        <dbReference type="SAM" id="Phobius"/>
    </source>
</evidence>
<dbReference type="AlphaFoldDB" id="A0AAT9LDE8"/>
<keyword evidence="1" id="KW-0472">Membrane</keyword>
<dbReference type="EMBL" id="CP062796">
    <property type="protein sequence ID" value="QUL98743.1"/>
    <property type="molecule type" value="Genomic_DNA"/>
</dbReference>
<dbReference type="KEGG" id="fcz:IMF26_01260"/>
<sequence>MIYRLVMIGLAISAVLNIQKILYMVEAFLSVPDNLSMAVPAIVITIGGYLGVLCLKRYNIESNTGKDTKSNLERDVVLSLTATALMLNPVGWFAASIMRYDLTGCIISGALLLVNSPIAYRLVKRIGSQGPL</sequence>
<keyword evidence="1" id="KW-1133">Transmembrane helix</keyword>
<protein>
    <submittedName>
        <fullName evidence="2">Uncharacterized protein</fullName>
    </submittedName>
</protein>